<keyword evidence="2" id="KW-1185">Reference proteome</keyword>
<dbReference type="Proteomes" id="UP000186817">
    <property type="component" value="Unassembled WGS sequence"/>
</dbReference>
<organism evidence="1 2">
    <name type="scientific">Symbiodinium microadriaticum</name>
    <name type="common">Dinoflagellate</name>
    <name type="synonym">Zooxanthella microadriatica</name>
    <dbReference type="NCBI Taxonomy" id="2951"/>
    <lineage>
        <taxon>Eukaryota</taxon>
        <taxon>Sar</taxon>
        <taxon>Alveolata</taxon>
        <taxon>Dinophyceae</taxon>
        <taxon>Suessiales</taxon>
        <taxon>Symbiodiniaceae</taxon>
        <taxon>Symbiodinium</taxon>
    </lineage>
</organism>
<proteinExistence type="predicted"/>
<accession>A0A1Q9C663</accession>
<comment type="caution">
    <text evidence="1">The sequence shown here is derived from an EMBL/GenBank/DDBJ whole genome shotgun (WGS) entry which is preliminary data.</text>
</comment>
<name>A0A1Q9C663_SYMMI</name>
<evidence type="ECO:0000313" key="2">
    <source>
        <dbReference type="Proteomes" id="UP000186817"/>
    </source>
</evidence>
<gene>
    <name evidence="1" type="ORF">AK812_SmicGene41412</name>
</gene>
<evidence type="ECO:0000313" key="1">
    <source>
        <dbReference type="EMBL" id="OLP78411.1"/>
    </source>
</evidence>
<reference evidence="1 2" key="1">
    <citation type="submission" date="2016-02" db="EMBL/GenBank/DDBJ databases">
        <title>Genome analysis of coral dinoflagellate symbionts highlights evolutionary adaptations to a symbiotic lifestyle.</title>
        <authorList>
            <person name="Aranda M."/>
            <person name="Li Y."/>
            <person name="Liew Y.J."/>
            <person name="Baumgarten S."/>
            <person name="Simakov O."/>
            <person name="Wilson M."/>
            <person name="Piel J."/>
            <person name="Ashoor H."/>
            <person name="Bougouffa S."/>
            <person name="Bajic V.B."/>
            <person name="Ryu T."/>
            <person name="Ravasi T."/>
            <person name="Bayer T."/>
            <person name="Micklem G."/>
            <person name="Kim H."/>
            <person name="Bhak J."/>
            <person name="Lajeunesse T.C."/>
            <person name="Voolstra C.R."/>
        </authorList>
    </citation>
    <scope>NUCLEOTIDE SEQUENCE [LARGE SCALE GENOMIC DNA]</scope>
    <source>
        <strain evidence="1 2">CCMP2467</strain>
    </source>
</reference>
<sequence length="207" mass="22773">MDRTKRLRTPTVDEKERQTKHSNLNFQACLEHPVETAVRCTLDVALGLAAQVASIPLPVRAPSRNAAVQIAAIRDGIGIAKNLYLETLLTPGLDNTRPALTTNRLRDQSNRSTHHTLSVEYVAKYGLLCALELRLEAGRTSVGRGKSKAADEAAWRTECGRLGDSSVDRPPEFNLGHRGSWTAALAHWPLFIRKLCRAGCLSRLESV</sequence>
<dbReference type="AlphaFoldDB" id="A0A1Q9C663"/>
<dbReference type="EMBL" id="LSRX01001617">
    <property type="protein sequence ID" value="OLP78411.1"/>
    <property type="molecule type" value="Genomic_DNA"/>
</dbReference>
<protein>
    <submittedName>
        <fullName evidence="1">Uncharacterized protein</fullName>
    </submittedName>
</protein>